<sequence length="191" mass="20876">MAREIVWTGFMTADGIVDSPGDSSEGHPHGGWVLSTPFDPEAFSLKGEELAETSALLLGRRSYDAFWPVWSTSEDHAAWQDMPKYVVSTTLEADDVTADWGPIEVLRSIEDVAALKATEGGALFLHGSAELARNLAAADLIDRYHLLVFPVLLGTGKRAFPDGDAERRDLRLRDSAAYSNGVVKLIYDVVR</sequence>
<dbReference type="Proteomes" id="UP000217889">
    <property type="component" value="Chromosome"/>
</dbReference>
<dbReference type="PANTHER" id="PTHR38011:SF11">
    <property type="entry name" value="2,5-DIAMINO-6-RIBOSYLAMINO-4(3H)-PYRIMIDINONE 5'-PHOSPHATE REDUCTASE"/>
    <property type="match status" value="1"/>
</dbReference>
<feature type="domain" description="Bacterial bifunctional deaminase-reductase C-terminal" evidence="1">
    <location>
        <begin position="5"/>
        <end position="183"/>
    </location>
</feature>
<protein>
    <submittedName>
        <fullName evidence="2">Deaminase</fullName>
    </submittedName>
</protein>
<dbReference type="InterPro" id="IPR024072">
    <property type="entry name" value="DHFR-like_dom_sf"/>
</dbReference>
<dbReference type="GO" id="GO:0009231">
    <property type="term" value="P:riboflavin biosynthetic process"/>
    <property type="evidence" value="ECO:0007669"/>
    <property type="project" value="InterPro"/>
</dbReference>
<dbReference type="PANTHER" id="PTHR38011">
    <property type="entry name" value="DIHYDROFOLATE REDUCTASE FAMILY PROTEIN (AFU_ORTHOLOGUE AFUA_8G06820)"/>
    <property type="match status" value="1"/>
</dbReference>
<dbReference type="AlphaFoldDB" id="A0A291GTW5"/>
<dbReference type="Pfam" id="PF01872">
    <property type="entry name" value="RibD_C"/>
    <property type="match status" value="1"/>
</dbReference>
<dbReference type="GO" id="GO:0008703">
    <property type="term" value="F:5-amino-6-(5-phosphoribosylamino)uracil reductase activity"/>
    <property type="evidence" value="ECO:0007669"/>
    <property type="project" value="InterPro"/>
</dbReference>
<evidence type="ECO:0000313" key="3">
    <source>
        <dbReference type="Proteomes" id="UP000217889"/>
    </source>
</evidence>
<dbReference type="InterPro" id="IPR050765">
    <property type="entry name" value="Riboflavin_Biosynth_HTPR"/>
</dbReference>
<keyword evidence="3" id="KW-1185">Reference proteome</keyword>
<dbReference type="EMBL" id="CP023564">
    <property type="protein sequence ID" value="ATG53649.1"/>
    <property type="molecule type" value="Genomic_DNA"/>
</dbReference>
<evidence type="ECO:0000259" key="1">
    <source>
        <dbReference type="Pfam" id="PF01872"/>
    </source>
</evidence>
<organism evidence="2 3">
    <name type="scientific">Brachybacterium ginsengisoli</name>
    <dbReference type="NCBI Taxonomy" id="1331682"/>
    <lineage>
        <taxon>Bacteria</taxon>
        <taxon>Bacillati</taxon>
        <taxon>Actinomycetota</taxon>
        <taxon>Actinomycetes</taxon>
        <taxon>Micrococcales</taxon>
        <taxon>Dermabacteraceae</taxon>
        <taxon>Brachybacterium</taxon>
    </lineage>
</organism>
<evidence type="ECO:0000313" key="2">
    <source>
        <dbReference type="EMBL" id="ATG53649.1"/>
    </source>
</evidence>
<dbReference type="SUPFAM" id="SSF53597">
    <property type="entry name" value="Dihydrofolate reductase-like"/>
    <property type="match status" value="1"/>
</dbReference>
<reference evidence="2 3" key="1">
    <citation type="journal article" date="2014" name="Int. J. Syst. Evol. Microbiol.">
        <title>Brachybacterium ginsengisoli sp. nov., isolated from soil of a ginseng field.</title>
        <authorList>
            <person name="Hoang V.A."/>
            <person name="Kim Y.J."/>
            <person name="Nguyen N.L."/>
            <person name="Yang D.C."/>
        </authorList>
    </citation>
    <scope>NUCLEOTIDE SEQUENCE [LARGE SCALE GENOMIC DNA]</scope>
    <source>
        <strain evidence="2 3">DCY80</strain>
    </source>
</reference>
<accession>A0A291GTW5</accession>
<dbReference type="InterPro" id="IPR002734">
    <property type="entry name" value="RibDG_C"/>
</dbReference>
<proteinExistence type="predicted"/>
<dbReference type="OrthoDB" id="7342392at2"/>
<dbReference type="RefSeq" id="WP_096798128.1">
    <property type="nucleotide sequence ID" value="NZ_CP023564.1"/>
</dbReference>
<gene>
    <name evidence="2" type="ORF">CFK41_01775</name>
</gene>
<dbReference type="KEGG" id="bgg:CFK41_01775"/>
<name>A0A291GTW5_9MICO</name>
<dbReference type="Gene3D" id="3.40.430.10">
    <property type="entry name" value="Dihydrofolate Reductase, subunit A"/>
    <property type="match status" value="1"/>
</dbReference>